<sequence length="125" mass="14214">HCLALQRKCYVISQFFQIKSTERICMKHVIPDSGRLHAWRRWRMLLVVDEAPRQLVGQDVPPLHPPTLVLQAVHPVTEGISLGTAAKADTTWTPESTERLVKLGKRPSGDWEQLETNIVFLGKHT</sequence>
<protein>
    <submittedName>
        <fullName evidence="1">Uncharacterized protein</fullName>
    </submittedName>
</protein>
<reference evidence="1 2" key="1">
    <citation type="submission" date="2021-06" db="EMBL/GenBank/DDBJ databases">
        <authorList>
            <person name="Palmer J.M."/>
        </authorList>
    </citation>
    <scope>NUCLEOTIDE SEQUENCE [LARGE SCALE GENOMIC DNA]</scope>
    <source>
        <strain evidence="1 2">XC_2019</strain>
        <tissue evidence="1">Muscle</tissue>
    </source>
</reference>
<accession>A0ABV0RHX5</accession>
<proteinExistence type="predicted"/>
<dbReference type="EMBL" id="JAHRIN010044159">
    <property type="protein sequence ID" value="MEQ2207267.1"/>
    <property type="molecule type" value="Genomic_DNA"/>
</dbReference>
<organism evidence="1 2">
    <name type="scientific">Xenoophorus captivus</name>
    <dbReference type="NCBI Taxonomy" id="1517983"/>
    <lineage>
        <taxon>Eukaryota</taxon>
        <taxon>Metazoa</taxon>
        <taxon>Chordata</taxon>
        <taxon>Craniata</taxon>
        <taxon>Vertebrata</taxon>
        <taxon>Euteleostomi</taxon>
        <taxon>Actinopterygii</taxon>
        <taxon>Neopterygii</taxon>
        <taxon>Teleostei</taxon>
        <taxon>Neoteleostei</taxon>
        <taxon>Acanthomorphata</taxon>
        <taxon>Ovalentaria</taxon>
        <taxon>Atherinomorphae</taxon>
        <taxon>Cyprinodontiformes</taxon>
        <taxon>Goodeidae</taxon>
        <taxon>Xenoophorus</taxon>
    </lineage>
</organism>
<evidence type="ECO:0000313" key="2">
    <source>
        <dbReference type="Proteomes" id="UP001434883"/>
    </source>
</evidence>
<gene>
    <name evidence="1" type="ORF">XENOCAPTIV_009564</name>
</gene>
<name>A0ABV0RHX5_9TELE</name>
<evidence type="ECO:0000313" key="1">
    <source>
        <dbReference type="EMBL" id="MEQ2207267.1"/>
    </source>
</evidence>
<feature type="non-terminal residue" evidence="1">
    <location>
        <position position="1"/>
    </location>
</feature>
<dbReference type="Proteomes" id="UP001434883">
    <property type="component" value="Unassembled WGS sequence"/>
</dbReference>
<comment type="caution">
    <text evidence="1">The sequence shown here is derived from an EMBL/GenBank/DDBJ whole genome shotgun (WGS) entry which is preliminary data.</text>
</comment>
<keyword evidence="2" id="KW-1185">Reference proteome</keyword>